<reference evidence="3 4" key="1">
    <citation type="submission" date="2024-09" db="EMBL/GenBank/DDBJ databases">
        <authorList>
            <person name="Sun Q."/>
            <person name="Mori K."/>
        </authorList>
    </citation>
    <scope>NUCLEOTIDE SEQUENCE [LARGE SCALE GENOMIC DNA]</scope>
    <source>
        <strain evidence="3 4">JCM 1334</strain>
    </source>
</reference>
<dbReference type="InterPro" id="IPR003781">
    <property type="entry name" value="CoA-bd"/>
</dbReference>
<keyword evidence="4" id="KW-1185">Reference proteome</keyword>
<organism evidence="3 4">
    <name type="scientific">Arthrobacter ramosus</name>
    <dbReference type="NCBI Taxonomy" id="1672"/>
    <lineage>
        <taxon>Bacteria</taxon>
        <taxon>Bacillati</taxon>
        <taxon>Actinomycetota</taxon>
        <taxon>Actinomycetes</taxon>
        <taxon>Micrococcales</taxon>
        <taxon>Micrococcaceae</taxon>
        <taxon>Arthrobacter</taxon>
    </lineage>
</organism>
<dbReference type="InterPro" id="IPR013815">
    <property type="entry name" value="ATP_grasp_subdomain_1"/>
</dbReference>
<accession>A0ABV5XZ51</accession>
<dbReference type="PANTHER" id="PTHR42793">
    <property type="entry name" value="COA BINDING DOMAIN CONTAINING PROTEIN"/>
    <property type="match status" value="1"/>
</dbReference>
<dbReference type="SMART" id="SM00881">
    <property type="entry name" value="CoA_binding"/>
    <property type="match status" value="1"/>
</dbReference>
<evidence type="ECO:0000313" key="3">
    <source>
        <dbReference type="EMBL" id="MFB9820018.1"/>
    </source>
</evidence>
<dbReference type="Gene3D" id="3.40.50.261">
    <property type="entry name" value="Succinyl-CoA synthetase domains"/>
    <property type="match status" value="2"/>
</dbReference>
<dbReference type="Pfam" id="PF13549">
    <property type="entry name" value="ATP-grasp_5"/>
    <property type="match status" value="1"/>
</dbReference>
<dbReference type="InterPro" id="IPR016102">
    <property type="entry name" value="Succinyl-CoA_synth-like"/>
</dbReference>
<dbReference type="SUPFAM" id="SSF52210">
    <property type="entry name" value="Succinyl-CoA synthetase domains"/>
    <property type="match status" value="2"/>
</dbReference>
<evidence type="ECO:0000256" key="1">
    <source>
        <dbReference type="PROSITE-ProRule" id="PRU00409"/>
    </source>
</evidence>
<dbReference type="InterPro" id="IPR036291">
    <property type="entry name" value="NAD(P)-bd_dom_sf"/>
</dbReference>
<keyword evidence="1" id="KW-0067">ATP-binding</keyword>
<dbReference type="PANTHER" id="PTHR42793:SF1">
    <property type="entry name" value="PEPTIDYL-LYSINE N-ACETYLTRANSFERASE PATZ"/>
    <property type="match status" value="1"/>
</dbReference>
<dbReference type="Gene3D" id="3.40.50.720">
    <property type="entry name" value="NAD(P)-binding Rossmann-like Domain"/>
    <property type="match status" value="1"/>
</dbReference>
<dbReference type="Pfam" id="PF13607">
    <property type="entry name" value="Succ_CoA_lig"/>
    <property type="match status" value="1"/>
</dbReference>
<feature type="domain" description="ATP-grasp" evidence="2">
    <location>
        <begin position="499"/>
        <end position="704"/>
    </location>
</feature>
<keyword evidence="3" id="KW-0436">Ligase</keyword>
<dbReference type="Gene3D" id="3.30.1490.20">
    <property type="entry name" value="ATP-grasp fold, A domain"/>
    <property type="match status" value="1"/>
</dbReference>
<protein>
    <submittedName>
        <fullName evidence="3">Acetate--CoA ligase family protein</fullName>
    </submittedName>
</protein>
<dbReference type="InterPro" id="IPR011761">
    <property type="entry name" value="ATP-grasp"/>
</dbReference>
<dbReference type="PROSITE" id="PS50975">
    <property type="entry name" value="ATP_GRASP"/>
    <property type="match status" value="1"/>
</dbReference>
<dbReference type="GO" id="GO:0016874">
    <property type="term" value="F:ligase activity"/>
    <property type="evidence" value="ECO:0007669"/>
    <property type="project" value="UniProtKB-KW"/>
</dbReference>
<keyword evidence="1" id="KW-0547">Nucleotide-binding</keyword>
<dbReference type="Pfam" id="PF13380">
    <property type="entry name" value="CoA_binding_2"/>
    <property type="match status" value="1"/>
</dbReference>
<evidence type="ECO:0000313" key="4">
    <source>
        <dbReference type="Proteomes" id="UP001589702"/>
    </source>
</evidence>
<name>A0ABV5XZ51_ARTRM</name>
<dbReference type="EMBL" id="JBHMBC010000016">
    <property type="protein sequence ID" value="MFB9820018.1"/>
    <property type="molecule type" value="Genomic_DNA"/>
</dbReference>
<dbReference type="SUPFAM" id="SSF56059">
    <property type="entry name" value="Glutathione synthetase ATP-binding domain-like"/>
    <property type="match status" value="1"/>
</dbReference>
<sequence length="708" mass="73660">MLDSKAVLSPVRIDNPLKAESVAVVGPSRDPWKTSGRTLDYLARLGFEGRFYAVSGVHKEVLGVPTVETLSDLPEVPDVAVLVGPADRVIEDLRECVALGVPFAVAFAAGFGETGRHDRDELLRAVLAKGTTRLIGPNCIGFMHVGRSLTATFSSVLQRGAIPTGHVAMFSQSGGLGNALMQSLAARGASGLSAWASSGNEISTGFTDWAQWLGADPDTHVLTCIVESFSANDDLEAAATAAGDRGIPVIVLKLGRSTRGAMSAQSHTGKLAGSGRVAVSVLRHRFGMVCTSPEQLLDLTETFDVFHGRLSGRDQELTVVTTSGAQVGLWNDLADDRCLTFRDLEPEALHSIGEAVGSDHLGNPIDVGVQSTTADYLRIVERVLSTTSGGWVIVTATRLAHDFDELAAGIAAMTIPPEVRVMVVPLSEDDRVTAAQAGILRKAGVLSLPTAGRALDAIAAASSWAQVQSARANRGELVGAALKAVTTGGTSNLTWREVAETLAKSGVPVPASRAVRDVDGVVRAAEEIGFPVAIKIDDAEILHKADAGGVFIGVSDADSARAAASQLTSIQGEAATISVQAMAPGKTEVLVGLRRDPEFGPVLVIGAGGGMTEAIDDISILPLPVSRPEVRQAISDARVVAASLRGEAGGKTLDTLATTVMDILAWAEQHGNIHEFEFNPILADPATATVTVVDAVVSVHSTSPGPTL</sequence>
<proteinExistence type="predicted"/>
<gene>
    <name evidence="3" type="ORF">ACFFP1_10955</name>
</gene>
<dbReference type="SUPFAM" id="SSF51735">
    <property type="entry name" value="NAD(P)-binding Rossmann-fold domains"/>
    <property type="match status" value="1"/>
</dbReference>
<dbReference type="InterPro" id="IPR032875">
    <property type="entry name" value="Succ_CoA_lig_flav_dom"/>
</dbReference>
<dbReference type="Proteomes" id="UP001589702">
    <property type="component" value="Unassembled WGS sequence"/>
</dbReference>
<dbReference type="RefSeq" id="WP_234752210.1">
    <property type="nucleotide sequence ID" value="NZ_BAAAWN010000001.1"/>
</dbReference>
<comment type="caution">
    <text evidence="3">The sequence shown here is derived from an EMBL/GenBank/DDBJ whole genome shotgun (WGS) entry which is preliminary data.</text>
</comment>
<evidence type="ECO:0000259" key="2">
    <source>
        <dbReference type="PROSITE" id="PS50975"/>
    </source>
</evidence>
<dbReference type="Gene3D" id="3.30.470.20">
    <property type="entry name" value="ATP-grasp fold, B domain"/>
    <property type="match status" value="1"/>
</dbReference>